<reference evidence="2 3" key="1">
    <citation type="submission" date="2022-10" db="EMBL/GenBank/DDBJ databases">
        <title>Paucibacter sp. hw1 Genome sequencing.</title>
        <authorList>
            <person name="Park S."/>
        </authorList>
    </citation>
    <scope>NUCLEOTIDE SEQUENCE [LARGE SCALE GENOMIC DNA]</scope>
    <source>
        <strain evidence="3">hw1</strain>
    </source>
</reference>
<dbReference type="Proteomes" id="UP001221189">
    <property type="component" value="Unassembled WGS sequence"/>
</dbReference>
<feature type="domain" description="Transposase IS200-like" evidence="1">
    <location>
        <begin position="9"/>
        <end position="123"/>
    </location>
</feature>
<sequence length="301" mass="33445">MARPPRIEFPGAVYHVSAWSEAGHAAFALESDRAAFLSLVAQTMQRFDAQLLAFCVLPDHYHLLLYTRRANLSRLMRHLGGVYTQHHMHQRRGEGALFRGRFKAVLVDREAHLLDACRYVELNPLRMGLVASPEQWPWSSFAAHAGLEAAPPWLDVVGLWRYVLGRELRNPADQRQAAERYAKLVVKEPALQLWPGRLRQQIFLGDEAFAKATLARAQMSTQAAAQTKLPTAKSPHSPAVSGGFDWSACLRDSDSREQALYRAHTEAGQTMSALAALLGLSVSRVSRLIAAYEQAAALGTR</sequence>
<dbReference type="SMART" id="SM01321">
    <property type="entry name" value="Y1_Tnp"/>
    <property type="match status" value="1"/>
</dbReference>
<proteinExistence type="predicted"/>
<name>A0ABT5KD83_9BURK</name>
<dbReference type="SUPFAM" id="SSF143422">
    <property type="entry name" value="Transposase IS200-like"/>
    <property type="match status" value="1"/>
</dbReference>
<evidence type="ECO:0000313" key="2">
    <source>
        <dbReference type="EMBL" id="MDC8771894.1"/>
    </source>
</evidence>
<evidence type="ECO:0000259" key="1">
    <source>
        <dbReference type="SMART" id="SM01321"/>
    </source>
</evidence>
<dbReference type="Gene3D" id="3.30.70.1290">
    <property type="entry name" value="Transposase IS200-like"/>
    <property type="match status" value="1"/>
</dbReference>
<dbReference type="EMBL" id="JAQQXT010000005">
    <property type="protein sequence ID" value="MDC8771894.1"/>
    <property type="molecule type" value="Genomic_DNA"/>
</dbReference>
<dbReference type="InterPro" id="IPR002686">
    <property type="entry name" value="Transposase_17"/>
</dbReference>
<evidence type="ECO:0000313" key="3">
    <source>
        <dbReference type="Proteomes" id="UP001221189"/>
    </source>
</evidence>
<dbReference type="PANTHER" id="PTHR34322">
    <property type="entry name" value="TRANSPOSASE, Y1_TNP DOMAIN-CONTAINING"/>
    <property type="match status" value="1"/>
</dbReference>
<comment type="caution">
    <text evidence="2">The sequence shown here is derived from an EMBL/GenBank/DDBJ whole genome shotgun (WGS) entry which is preliminary data.</text>
</comment>
<dbReference type="PANTHER" id="PTHR34322:SF2">
    <property type="entry name" value="TRANSPOSASE IS200-LIKE DOMAIN-CONTAINING PROTEIN"/>
    <property type="match status" value="1"/>
</dbReference>
<gene>
    <name evidence="2" type="ORF">PRZ03_09960</name>
</gene>
<keyword evidence="3" id="KW-1185">Reference proteome</keyword>
<accession>A0ABT5KD83</accession>
<organism evidence="2 3">
    <name type="scientific">Roseateles albus</name>
    <dbReference type="NCBI Taxonomy" id="2987525"/>
    <lineage>
        <taxon>Bacteria</taxon>
        <taxon>Pseudomonadati</taxon>
        <taxon>Pseudomonadota</taxon>
        <taxon>Betaproteobacteria</taxon>
        <taxon>Burkholderiales</taxon>
        <taxon>Sphaerotilaceae</taxon>
        <taxon>Roseateles</taxon>
    </lineage>
</organism>
<dbReference type="Pfam" id="PF01797">
    <property type="entry name" value="Y1_Tnp"/>
    <property type="match status" value="1"/>
</dbReference>
<dbReference type="RefSeq" id="WP_273600178.1">
    <property type="nucleotide sequence ID" value="NZ_JAQQXT010000005.1"/>
</dbReference>
<protein>
    <submittedName>
        <fullName evidence="2">Transposase</fullName>
    </submittedName>
</protein>
<dbReference type="InterPro" id="IPR036515">
    <property type="entry name" value="Transposase_17_sf"/>
</dbReference>